<dbReference type="GO" id="GO:0046872">
    <property type="term" value="F:metal ion binding"/>
    <property type="evidence" value="ECO:0007669"/>
    <property type="project" value="UniProtKB-KW"/>
</dbReference>
<comment type="subunit">
    <text evidence="2">Monomer.</text>
</comment>
<dbReference type="EC" id="3.4.-.-" evidence="11"/>
<dbReference type="PANTHER" id="PTHR12147:SF56">
    <property type="entry name" value="AMINOPEPTIDASE YDR415C-RELATED"/>
    <property type="match status" value="1"/>
</dbReference>
<evidence type="ECO:0000259" key="12">
    <source>
        <dbReference type="Pfam" id="PF04389"/>
    </source>
</evidence>
<dbReference type="GO" id="GO:0006508">
    <property type="term" value="P:proteolysis"/>
    <property type="evidence" value="ECO:0007669"/>
    <property type="project" value="UniProtKB-KW"/>
</dbReference>
<evidence type="ECO:0000256" key="11">
    <source>
        <dbReference type="RuleBase" id="RU361240"/>
    </source>
</evidence>
<keyword evidence="3" id="KW-0031">Aminopeptidase</keyword>
<keyword evidence="9" id="KW-1015">Disulfide bond</keyword>
<evidence type="ECO:0000256" key="3">
    <source>
        <dbReference type="ARBA" id="ARBA00022438"/>
    </source>
</evidence>
<evidence type="ECO:0000256" key="6">
    <source>
        <dbReference type="ARBA" id="ARBA00022729"/>
    </source>
</evidence>
<keyword evidence="14" id="KW-1185">Reference proteome</keyword>
<comment type="cofactor">
    <cofactor evidence="1">
        <name>Zn(2+)</name>
        <dbReference type="ChEBI" id="CHEBI:29105"/>
    </cofactor>
</comment>
<evidence type="ECO:0000313" key="13">
    <source>
        <dbReference type="EMBL" id="KAF1830823.1"/>
    </source>
</evidence>
<sequence>MRLFLPAAVLNATVAAFPNNWRIVEFAPGNTKILPEAGKLDLIKEGIKSIDVSGWPGPPKKLDCHQVRHPTQVAQNESVTCLIQQLDIAKMRPNLETFTNFHNRHYESETGRQSSEWLLRQARSYVPLGSLATVSLFHHASQKSSIIATIPGKSPKTIVLGAHCDSINTSGDADEWWNARAPGADDNGSDSITILEVFRTLLTNRTIANGSAPHTIEFHWYAKEELGLLGSGHIFSTYAAEGRDIAAMLNQEMTGYTAGYTSHNMTPKFGIVTDGTSAPLTEFMRLIIDAYTHTEVVDTRCGYACSDHGSVTRAGYPSAFVFEGEMRGVNDYPFIHSADDTIENIDFEHVLEHARLVVGFVVELAFAEL</sequence>
<keyword evidence="5 11" id="KW-0479">Metal-binding</keyword>
<dbReference type="Gene3D" id="3.40.630.10">
    <property type="entry name" value="Zn peptidases"/>
    <property type="match status" value="1"/>
</dbReference>
<proteinExistence type="inferred from homology"/>
<evidence type="ECO:0000256" key="5">
    <source>
        <dbReference type="ARBA" id="ARBA00022723"/>
    </source>
</evidence>
<dbReference type="InterPro" id="IPR045175">
    <property type="entry name" value="M28_fam"/>
</dbReference>
<dbReference type="Pfam" id="PF04389">
    <property type="entry name" value="Peptidase_M28"/>
    <property type="match status" value="1"/>
</dbReference>
<evidence type="ECO:0000313" key="14">
    <source>
        <dbReference type="Proteomes" id="UP000800040"/>
    </source>
</evidence>
<evidence type="ECO:0000256" key="9">
    <source>
        <dbReference type="ARBA" id="ARBA00023157"/>
    </source>
</evidence>
<keyword evidence="7 11" id="KW-0378">Hydrolase</keyword>
<gene>
    <name evidence="13" type="ORF">BDW02DRAFT_601365</name>
</gene>
<dbReference type="AlphaFoldDB" id="A0A6A5KBU0"/>
<feature type="domain" description="Peptidase M28" evidence="12">
    <location>
        <begin position="146"/>
        <end position="360"/>
    </location>
</feature>
<organism evidence="13 14">
    <name type="scientific">Decorospora gaudefroyi</name>
    <dbReference type="NCBI Taxonomy" id="184978"/>
    <lineage>
        <taxon>Eukaryota</taxon>
        <taxon>Fungi</taxon>
        <taxon>Dikarya</taxon>
        <taxon>Ascomycota</taxon>
        <taxon>Pezizomycotina</taxon>
        <taxon>Dothideomycetes</taxon>
        <taxon>Pleosporomycetidae</taxon>
        <taxon>Pleosporales</taxon>
        <taxon>Pleosporineae</taxon>
        <taxon>Pleosporaceae</taxon>
        <taxon>Decorospora</taxon>
    </lineage>
</organism>
<reference evidence="13" key="1">
    <citation type="submission" date="2020-01" db="EMBL/GenBank/DDBJ databases">
        <authorList>
            <consortium name="DOE Joint Genome Institute"/>
            <person name="Haridas S."/>
            <person name="Albert R."/>
            <person name="Binder M."/>
            <person name="Bloem J."/>
            <person name="Labutti K."/>
            <person name="Salamov A."/>
            <person name="Andreopoulos B."/>
            <person name="Baker S.E."/>
            <person name="Barry K."/>
            <person name="Bills G."/>
            <person name="Bluhm B.H."/>
            <person name="Cannon C."/>
            <person name="Castanera R."/>
            <person name="Culley D.E."/>
            <person name="Daum C."/>
            <person name="Ezra D."/>
            <person name="Gonzalez J.B."/>
            <person name="Henrissat B."/>
            <person name="Kuo A."/>
            <person name="Liang C."/>
            <person name="Lipzen A."/>
            <person name="Lutzoni F."/>
            <person name="Magnuson J."/>
            <person name="Mondo S."/>
            <person name="Nolan M."/>
            <person name="Ohm R."/>
            <person name="Pangilinan J."/>
            <person name="Park H.-J."/>
            <person name="Ramirez L."/>
            <person name="Alfaro M."/>
            <person name="Sun H."/>
            <person name="Tritt A."/>
            <person name="Yoshinaga Y."/>
            <person name="Zwiers L.-H."/>
            <person name="Turgeon B.G."/>
            <person name="Goodwin S.B."/>
            <person name="Spatafora J.W."/>
            <person name="Crous P.W."/>
            <person name="Grigoriev I.V."/>
        </authorList>
    </citation>
    <scope>NUCLEOTIDE SEQUENCE</scope>
    <source>
        <strain evidence="13">P77</strain>
    </source>
</reference>
<evidence type="ECO:0000256" key="1">
    <source>
        <dbReference type="ARBA" id="ARBA00001947"/>
    </source>
</evidence>
<accession>A0A6A5KBU0</accession>
<name>A0A6A5KBU0_9PLEO</name>
<keyword evidence="4 11" id="KW-0645">Protease</keyword>
<dbReference type="InterPro" id="IPR007484">
    <property type="entry name" value="Peptidase_M28"/>
</dbReference>
<protein>
    <recommendedName>
        <fullName evidence="11">Peptide hydrolase</fullName>
        <ecNumber evidence="11">3.4.-.-</ecNumber>
    </recommendedName>
</protein>
<dbReference type="GO" id="GO:0004177">
    <property type="term" value="F:aminopeptidase activity"/>
    <property type="evidence" value="ECO:0007669"/>
    <property type="project" value="UniProtKB-KW"/>
</dbReference>
<dbReference type="OrthoDB" id="2214at2759"/>
<evidence type="ECO:0000256" key="4">
    <source>
        <dbReference type="ARBA" id="ARBA00022670"/>
    </source>
</evidence>
<dbReference type="Proteomes" id="UP000800040">
    <property type="component" value="Unassembled WGS sequence"/>
</dbReference>
<evidence type="ECO:0000256" key="2">
    <source>
        <dbReference type="ARBA" id="ARBA00011245"/>
    </source>
</evidence>
<evidence type="ECO:0000256" key="8">
    <source>
        <dbReference type="ARBA" id="ARBA00022833"/>
    </source>
</evidence>
<dbReference type="SUPFAM" id="SSF53187">
    <property type="entry name" value="Zn-dependent exopeptidases"/>
    <property type="match status" value="1"/>
</dbReference>
<keyword evidence="6" id="KW-0732">Signal</keyword>
<dbReference type="EMBL" id="ML975383">
    <property type="protein sequence ID" value="KAF1830823.1"/>
    <property type="molecule type" value="Genomic_DNA"/>
</dbReference>
<dbReference type="GO" id="GO:0008235">
    <property type="term" value="F:metalloexopeptidase activity"/>
    <property type="evidence" value="ECO:0007669"/>
    <property type="project" value="InterPro"/>
</dbReference>
<comment type="similarity">
    <text evidence="10">Belongs to the peptidase M28 family. M28E subfamily.</text>
</comment>
<evidence type="ECO:0000256" key="10">
    <source>
        <dbReference type="ARBA" id="ARBA00043962"/>
    </source>
</evidence>
<dbReference type="PANTHER" id="PTHR12147">
    <property type="entry name" value="METALLOPEPTIDASE M28 FAMILY MEMBER"/>
    <property type="match status" value="1"/>
</dbReference>
<evidence type="ECO:0000256" key="7">
    <source>
        <dbReference type="ARBA" id="ARBA00022801"/>
    </source>
</evidence>
<keyword evidence="8 11" id="KW-0862">Zinc</keyword>